<keyword evidence="6" id="KW-0444">Lipid biosynthesis</keyword>
<evidence type="ECO:0000256" key="14">
    <source>
        <dbReference type="ARBA" id="ARBA00048586"/>
    </source>
</evidence>
<comment type="subcellular location">
    <subcellularLocation>
        <location evidence="1">Membrane</location>
        <topology evidence="1">Multi-pass membrane protein</topology>
    </subcellularLocation>
</comment>
<gene>
    <name evidence="18" type="primary">pgsA</name>
    <name evidence="18" type="ORF">MFFC18_27350</name>
</gene>
<accession>A0A5B9PCQ9</accession>
<dbReference type="STRING" id="980251.GCA_001642875_01524"/>
<organism evidence="18 19">
    <name type="scientific">Mariniblastus fucicola</name>
    <dbReference type="NCBI Taxonomy" id="980251"/>
    <lineage>
        <taxon>Bacteria</taxon>
        <taxon>Pseudomonadati</taxon>
        <taxon>Planctomycetota</taxon>
        <taxon>Planctomycetia</taxon>
        <taxon>Pirellulales</taxon>
        <taxon>Pirellulaceae</taxon>
        <taxon>Mariniblastus</taxon>
    </lineage>
</organism>
<name>A0A5B9PCQ9_9BACT</name>
<dbReference type="InterPro" id="IPR050324">
    <property type="entry name" value="CDP-alcohol_PTase-I"/>
</dbReference>
<comment type="pathway">
    <text evidence="2">Phospholipid metabolism; phosphatidylglycerol biosynthesis; phosphatidylglycerol from CDP-diacylglycerol: step 1/2.</text>
</comment>
<evidence type="ECO:0000256" key="1">
    <source>
        <dbReference type="ARBA" id="ARBA00004141"/>
    </source>
</evidence>
<dbReference type="EC" id="2.7.8.5" evidence="4 15"/>
<feature type="transmembrane region" description="Helical" evidence="17">
    <location>
        <begin position="162"/>
        <end position="182"/>
    </location>
</feature>
<dbReference type="InterPro" id="IPR043130">
    <property type="entry name" value="CDP-OH_PTrfase_TM_dom"/>
</dbReference>
<evidence type="ECO:0000256" key="16">
    <source>
        <dbReference type="RuleBase" id="RU003750"/>
    </source>
</evidence>
<reference evidence="18 19" key="1">
    <citation type="submission" date="2019-08" db="EMBL/GenBank/DDBJ databases">
        <title>Deep-cultivation of Planctomycetes and their phenomic and genomic characterization uncovers novel biology.</title>
        <authorList>
            <person name="Wiegand S."/>
            <person name="Jogler M."/>
            <person name="Boedeker C."/>
            <person name="Pinto D."/>
            <person name="Vollmers J."/>
            <person name="Rivas-Marin E."/>
            <person name="Kohn T."/>
            <person name="Peeters S.H."/>
            <person name="Heuer A."/>
            <person name="Rast P."/>
            <person name="Oberbeckmann S."/>
            <person name="Bunk B."/>
            <person name="Jeske O."/>
            <person name="Meyerdierks A."/>
            <person name="Storesund J.E."/>
            <person name="Kallscheuer N."/>
            <person name="Luecker S."/>
            <person name="Lage O.M."/>
            <person name="Pohl T."/>
            <person name="Merkel B.J."/>
            <person name="Hornburger P."/>
            <person name="Mueller R.-W."/>
            <person name="Bruemmer F."/>
            <person name="Labrenz M."/>
            <person name="Spormann A.M."/>
            <person name="Op den Camp H."/>
            <person name="Overmann J."/>
            <person name="Amann R."/>
            <person name="Jetten M.S.M."/>
            <person name="Mascher T."/>
            <person name="Medema M.H."/>
            <person name="Devos D.P."/>
            <person name="Kaster A.-K."/>
            <person name="Ovreas L."/>
            <person name="Rohde M."/>
            <person name="Galperin M.Y."/>
            <person name="Jogler C."/>
        </authorList>
    </citation>
    <scope>NUCLEOTIDE SEQUENCE [LARGE SCALE GENOMIC DNA]</scope>
    <source>
        <strain evidence="18 19">FC18</strain>
    </source>
</reference>
<evidence type="ECO:0000256" key="9">
    <source>
        <dbReference type="ARBA" id="ARBA00022989"/>
    </source>
</evidence>
<dbReference type="NCBIfam" id="TIGR00560">
    <property type="entry name" value="pgsA"/>
    <property type="match status" value="1"/>
</dbReference>
<keyword evidence="10" id="KW-0443">Lipid metabolism</keyword>
<keyword evidence="7 16" id="KW-0808">Transferase</keyword>
<evidence type="ECO:0000256" key="15">
    <source>
        <dbReference type="NCBIfam" id="TIGR00560"/>
    </source>
</evidence>
<dbReference type="Proteomes" id="UP000322214">
    <property type="component" value="Chromosome"/>
</dbReference>
<evidence type="ECO:0000256" key="12">
    <source>
        <dbReference type="ARBA" id="ARBA00023209"/>
    </source>
</evidence>
<keyword evidence="9 17" id="KW-1133">Transmembrane helix</keyword>
<evidence type="ECO:0000313" key="18">
    <source>
        <dbReference type="EMBL" id="QEG22850.1"/>
    </source>
</evidence>
<evidence type="ECO:0000256" key="3">
    <source>
        <dbReference type="ARBA" id="ARBA00010441"/>
    </source>
</evidence>
<comment type="similarity">
    <text evidence="3 16">Belongs to the CDP-alcohol phosphatidyltransferase class-I family.</text>
</comment>
<keyword evidence="19" id="KW-1185">Reference proteome</keyword>
<dbReference type="PROSITE" id="PS00379">
    <property type="entry name" value="CDP_ALCOHOL_P_TRANSF"/>
    <property type="match status" value="1"/>
</dbReference>
<evidence type="ECO:0000256" key="7">
    <source>
        <dbReference type="ARBA" id="ARBA00022679"/>
    </source>
</evidence>
<keyword evidence="12" id="KW-0594">Phospholipid biosynthesis</keyword>
<evidence type="ECO:0000256" key="4">
    <source>
        <dbReference type="ARBA" id="ARBA00013170"/>
    </source>
</evidence>
<dbReference type="OrthoDB" id="9796672at2"/>
<evidence type="ECO:0000256" key="5">
    <source>
        <dbReference type="ARBA" id="ARBA00014944"/>
    </source>
</evidence>
<keyword evidence="13" id="KW-1208">Phospholipid metabolism</keyword>
<feature type="transmembrane region" description="Helical" evidence="17">
    <location>
        <begin position="72"/>
        <end position="94"/>
    </location>
</feature>
<dbReference type="PIRSF" id="PIRSF000847">
    <property type="entry name" value="Phos_ph_gly_syn"/>
    <property type="match status" value="1"/>
</dbReference>
<comment type="catalytic activity">
    <reaction evidence="14">
        <text>a CDP-1,2-diacyl-sn-glycerol + sn-glycerol 3-phosphate = a 1,2-diacyl-sn-glycero-3-phospho-(1'-sn-glycero-3'-phosphate) + CMP + H(+)</text>
        <dbReference type="Rhea" id="RHEA:12593"/>
        <dbReference type="ChEBI" id="CHEBI:15378"/>
        <dbReference type="ChEBI" id="CHEBI:57597"/>
        <dbReference type="ChEBI" id="CHEBI:58332"/>
        <dbReference type="ChEBI" id="CHEBI:60110"/>
        <dbReference type="ChEBI" id="CHEBI:60377"/>
        <dbReference type="EC" id="2.7.8.5"/>
    </reaction>
</comment>
<dbReference type="AlphaFoldDB" id="A0A5B9PCQ9"/>
<proteinExistence type="inferred from homology"/>
<dbReference type="RefSeq" id="WP_075084318.1">
    <property type="nucleotide sequence ID" value="NZ_CP042912.1"/>
</dbReference>
<evidence type="ECO:0000256" key="8">
    <source>
        <dbReference type="ARBA" id="ARBA00022692"/>
    </source>
</evidence>
<sequence length="202" mass="22081">MNIDKSKVFNFPNKVSAARLVLSIFVCVLIPMKFYWAALILFVLAAGTDWLDGWYARKYNMVTKLGRVLDPFCDKVLICGTFILLAVEMNSALFPWWGKVAGWMAVIVVARELLVTVLRSMIEGAGGDFSAKMAGKLKMWFQCIAAGASLLALAMSGSGTDVPIWLLVTIAVSVWVAVVSTLQSGWNYVVAASGFVLDQVED</sequence>
<evidence type="ECO:0000313" key="19">
    <source>
        <dbReference type="Proteomes" id="UP000322214"/>
    </source>
</evidence>
<keyword evidence="11 17" id="KW-0472">Membrane</keyword>
<evidence type="ECO:0000256" key="2">
    <source>
        <dbReference type="ARBA" id="ARBA00005042"/>
    </source>
</evidence>
<dbReference type="PANTHER" id="PTHR14269">
    <property type="entry name" value="CDP-DIACYLGLYCEROL--GLYCEROL-3-PHOSPHATE 3-PHOSPHATIDYLTRANSFERASE-RELATED"/>
    <property type="match status" value="1"/>
</dbReference>
<keyword evidence="8 17" id="KW-0812">Transmembrane</keyword>
<dbReference type="Gene3D" id="1.20.120.1760">
    <property type="match status" value="1"/>
</dbReference>
<evidence type="ECO:0000256" key="6">
    <source>
        <dbReference type="ARBA" id="ARBA00022516"/>
    </source>
</evidence>
<dbReference type="KEGG" id="mff:MFFC18_27350"/>
<dbReference type="InterPro" id="IPR004570">
    <property type="entry name" value="Phosphatidylglycerol_P_synth"/>
</dbReference>
<dbReference type="PANTHER" id="PTHR14269:SF62">
    <property type="entry name" value="CDP-DIACYLGLYCEROL--GLYCEROL-3-PHOSPHATE 3-PHOSPHATIDYLTRANSFERASE 1, CHLOROPLASTIC"/>
    <property type="match status" value="1"/>
</dbReference>
<dbReference type="InterPro" id="IPR000462">
    <property type="entry name" value="CDP-OH_P_trans"/>
</dbReference>
<dbReference type="GO" id="GO:0016020">
    <property type="term" value="C:membrane"/>
    <property type="evidence" value="ECO:0007669"/>
    <property type="project" value="UniProtKB-SubCell"/>
</dbReference>
<evidence type="ECO:0000256" key="13">
    <source>
        <dbReference type="ARBA" id="ARBA00023264"/>
    </source>
</evidence>
<dbReference type="Pfam" id="PF01066">
    <property type="entry name" value="CDP-OH_P_transf"/>
    <property type="match status" value="1"/>
</dbReference>
<dbReference type="EMBL" id="CP042912">
    <property type="protein sequence ID" value="QEG22850.1"/>
    <property type="molecule type" value="Genomic_DNA"/>
</dbReference>
<protein>
    <recommendedName>
        <fullName evidence="5 15">CDP-diacylglycerol--glycerol-3-phosphate 3-phosphatidyltransferase</fullName>
        <ecNumber evidence="4 15">2.7.8.5</ecNumber>
    </recommendedName>
</protein>
<dbReference type="InterPro" id="IPR048254">
    <property type="entry name" value="CDP_ALCOHOL_P_TRANSF_CS"/>
</dbReference>
<evidence type="ECO:0000256" key="11">
    <source>
        <dbReference type="ARBA" id="ARBA00023136"/>
    </source>
</evidence>
<feature type="transmembrane region" description="Helical" evidence="17">
    <location>
        <begin position="20"/>
        <end position="51"/>
    </location>
</feature>
<evidence type="ECO:0000256" key="17">
    <source>
        <dbReference type="SAM" id="Phobius"/>
    </source>
</evidence>
<feature type="transmembrane region" description="Helical" evidence="17">
    <location>
        <begin position="100"/>
        <end position="118"/>
    </location>
</feature>
<feature type="transmembrane region" description="Helical" evidence="17">
    <location>
        <begin position="139"/>
        <end position="156"/>
    </location>
</feature>
<evidence type="ECO:0000256" key="10">
    <source>
        <dbReference type="ARBA" id="ARBA00023098"/>
    </source>
</evidence>
<dbReference type="GO" id="GO:0008444">
    <property type="term" value="F:CDP-diacylglycerol-glycerol-3-phosphate 3-phosphatidyltransferase activity"/>
    <property type="evidence" value="ECO:0007669"/>
    <property type="project" value="UniProtKB-UniRule"/>
</dbReference>
<dbReference type="GO" id="GO:0046474">
    <property type="term" value="P:glycerophospholipid biosynthetic process"/>
    <property type="evidence" value="ECO:0007669"/>
    <property type="project" value="TreeGrafter"/>
</dbReference>